<keyword evidence="5" id="KW-1185">Reference proteome</keyword>
<evidence type="ECO:0000259" key="3">
    <source>
        <dbReference type="PROSITE" id="PS50296"/>
    </source>
</evidence>
<dbReference type="AlphaFoldDB" id="A0AAN7EGP9"/>
<evidence type="ECO:0000313" key="5">
    <source>
        <dbReference type="Proteomes" id="UP001324115"/>
    </source>
</evidence>
<dbReference type="FunFam" id="3.10.400.20:FF:000003">
    <property type="entry name" value="Eukaryotic translation initiation factor 2D isoform A"/>
    <property type="match status" value="1"/>
</dbReference>
<dbReference type="GO" id="GO:0003743">
    <property type="term" value="F:translation initiation factor activity"/>
    <property type="evidence" value="ECO:0007669"/>
    <property type="project" value="InterPro"/>
</dbReference>
<feature type="region of interest" description="Disordered" evidence="2">
    <location>
        <begin position="1"/>
        <end position="22"/>
    </location>
</feature>
<dbReference type="InterPro" id="IPR048248">
    <property type="entry name" value="PUA_eIF2d-like"/>
</dbReference>
<dbReference type="Pfam" id="PF01253">
    <property type="entry name" value="SUI1"/>
    <property type="match status" value="1"/>
</dbReference>
<evidence type="ECO:0000256" key="2">
    <source>
        <dbReference type="SAM" id="MobiDB-lite"/>
    </source>
</evidence>
<dbReference type="CDD" id="cd11610">
    <property type="entry name" value="eIF2D_N"/>
    <property type="match status" value="1"/>
</dbReference>
<dbReference type="GO" id="GO:0001731">
    <property type="term" value="P:formation of translation preinitiation complex"/>
    <property type="evidence" value="ECO:0007669"/>
    <property type="project" value="InterPro"/>
</dbReference>
<evidence type="ECO:0000256" key="1">
    <source>
        <dbReference type="ARBA" id="ARBA00022490"/>
    </source>
</evidence>
<dbReference type="Pfam" id="PF25304">
    <property type="entry name" value="WHD_eIF2D"/>
    <property type="match status" value="1"/>
</dbReference>
<dbReference type="PROSITE" id="PS50296">
    <property type="entry name" value="SUI1"/>
    <property type="match status" value="1"/>
</dbReference>
<feature type="compositionally biased region" description="Basic and acidic residues" evidence="2">
    <location>
        <begin position="1"/>
        <end position="10"/>
    </location>
</feature>
<dbReference type="Pfam" id="PF17832">
    <property type="entry name" value="Pre-PUA"/>
    <property type="match status" value="1"/>
</dbReference>
<sequence length="583" mass="63919">MFKKAVEAKSHQRLSGADRKKLKRTVRDRFPAGSDADIDALFPPKAEITVAKFQNRVHVYAVEGGFPMFFDVDGRGTEIYPTVFALWKVPDLLPVFMLKGGEVSRFIIGGADLMFPGISVPVEGLPSFLAGETWAVKVPGNPAPIAVGATTMSSTEALKAGLRGKALRITHHYHDILWESVEGRYVPNAGFFEDVVFEDPALLQSGQASDSCEGSTDVSNGQRNGDDNIEVGENVDVTDVFDEANHASSSSKQIDVDNATAEEIIGGVGDLKVTDNVLSEDLNVQHTLSTEDVDALLDKCLLQALHTTIKDKDLPMPGSTLWANHVLPCRPSGITLDIKKSSHKKLSKWLQAKSSIGLISVKEDKYKKEVMLLSVNRNNVEYSSFKPEKRQVEKNDQISDHAANESRSNKVLDVAEIYKPSVHVNPIFASVGANTGNLYSASEATDIVFKYVEKENLVKPTDRSIVVLDPILCDALFKGAIKKGSRYPTEIHKKDLGAAFISRMQPHHIVTRGGMESFLIDAEALASELQKKFACSTSVTELPGKKGHEVLVQGGVIDDLAKHLIEQYGIPKRYIEVLDKTRR</sequence>
<dbReference type="InterPro" id="IPR058886">
    <property type="entry name" value="SWIB_eIF2D"/>
</dbReference>
<dbReference type="Gene3D" id="3.10.400.20">
    <property type="match status" value="1"/>
</dbReference>
<gene>
    <name evidence="4" type="ORF">RGQ29_029498</name>
</gene>
<dbReference type="InterPro" id="IPR041366">
    <property type="entry name" value="Pre-PUA"/>
</dbReference>
<proteinExistence type="predicted"/>
<dbReference type="PANTHER" id="PTHR12217">
    <property type="entry name" value="EUKARYOTIC TRANSLATION INITIATION FACTOR 2D"/>
    <property type="match status" value="1"/>
</dbReference>
<dbReference type="FunFam" id="3.30.780.10:FF:000008">
    <property type="entry name" value="eukaryotic translation initiation factor 2D"/>
    <property type="match status" value="1"/>
</dbReference>
<dbReference type="Proteomes" id="UP001324115">
    <property type="component" value="Unassembled WGS sequence"/>
</dbReference>
<dbReference type="EMBL" id="JAXUIC010000009">
    <property type="protein sequence ID" value="KAK4570669.1"/>
    <property type="molecule type" value="Genomic_DNA"/>
</dbReference>
<dbReference type="InterPro" id="IPR001950">
    <property type="entry name" value="SUI1"/>
</dbReference>
<dbReference type="InterPro" id="IPR039759">
    <property type="entry name" value="eIF2D_SUI1"/>
</dbReference>
<dbReference type="SUPFAM" id="SSF47592">
    <property type="entry name" value="SWIB/MDM2 domain"/>
    <property type="match status" value="1"/>
</dbReference>
<dbReference type="PROSITE" id="PS50890">
    <property type="entry name" value="PUA"/>
    <property type="match status" value="1"/>
</dbReference>
<dbReference type="PANTHER" id="PTHR12217:SF4">
    <property type="entry name" value="EUKARYOTIC TRANSLATION INITIATION FACTOR 2D"/>
    <property type="match status" value="1"/>
</dbReference>
<protein>
    <recommendedName>
        <fullName evidence="3">SUI1 domain-containing protein</fullName>
    </recommendedName>
</protein>
<dbReference type="InterPro" id="IPR015947">
    <property type="entry name" value="PUA-like_sf"/>
</dbReference>
<feature type="region of interest" description="Disordered" evidence="2">
    <location>
        <begin position="206"/>
        <end position="230"/>
    </location>
</feature>
<accession>A0AAN7EGP9</accession>
<name>A0AAN7EGP9_QUERU</name>
<reference evidence="4 5" key="1">
    <citation type="journal article" date="2023" name="G3 (Bethesda)">
        <title>A haplotype-resolved chromosome-scale genome for Quercus rubra L. provides insights into the genetics of adaptive traits for red oak species.</title>
        <authorList>
            <person name="Kapoor B."/>
            <person name="Jenkins J."/>
            <person name="Schmutz J."/>
            <person name="Zhebentyayeva T."/>
            <person name="Kuelheim C."/>
            <person name="Coggeshall M."/>
            <person name="Heim C."/>
            <person name="Lasky J.R."/>
            <person name="Leites L."/>
            <person name="Islam-Faridi N."/>
            <person name="Romero-Severson J."/>
            <person name="DeLeo V.L."/>
            <person name="Lucas S.M."/>
            <person name="Lazic D."/>
            <person name="Gailing O."/>
            <person name="Carlson J."/>
            <person name="Staton M."/>
        </authorList>
    </citation>
    <scope>NUCLEOTIDE SEQUENCE [LARGE SCALE GENOMIC DNA]</scope>
    <source>
        <strain evidence="4">Pseudo-F2</strain>
    </source>
</reference>
<feature type="domain" description="SUI1" evidence="3">
    <location>
        <begin position="496"/>
        <end position="568"/>
    </location>
</feature>
<dbReference type="CDD" id="cd11608">
    <property type="entry name" value="eIF2D_C"/>
    <property type="match status" value="1"/>
</dbReference>
<dbReference type="InterPro" id="IPR057429">
    <property type="entry name" value="WH_eIF2D"/>
</dbReference>
<dbReference type="Pfam" id="PF26292">
    <property type="entry name" value="PUA_elF2D"/>
    <property type="match status" value="1"/>
</dbReference>
<feature type="compositionally biased region" description="Polar residues" evidence="2">
    <location>
        <begin position="206"/>
        <end position="223"/>
    </location>
</feature>
<organism evidence="4 5">
    <name type="scientific">Quercus rubra</name>
    <name type="common">Northern red oak</name>
    <name type="synonym">Quercus borealis</name>
    <dbReference type="NCBI Taxonomy" id="3512"/>
    <lineage>
        <taxon>Eukaryota</taxon>
        <taxon>Viridiplantae</taxon>
        <taxon>Streptophyta</taxon>
        <taxon>Embryophyta</taxon>
        <taxon>Tracheophyta</taxon>
        <taxon>Spermatophyta</taxon>
        <taxon>Magnoliopsida</taxon>
        <taxon>eudicotyledons</taxon>
        <taxon>Gunneridae</taxon>
        <taxon>Pentapetalae</taxon>
        <taxon>rosids</taxon>
        <taxon>fabids</taxon>
        <taxon>Fagales</taxon>
        <taxon>Fagaceae</taxon>
        <taxon>Quercus</taxon>
    </lineage>
</organism>
<dbReference type="InterPro" id="IPR039757">
    <property type="entry name" value="EIF2D"/>
</dbReference>
<dbReference type="SUPFAM" id="SSF55159">
    <property type="entry name" value="eIF1-like"/>
    <property type="match status" value="1"/>
</dbReference>
<dbReference type="CDD" id="cd21156">
    <property type="entry name" value="PUA_eIF2d-like"/>
    <property type="match status" value="1"/>
</dbReference>
<evidence type="ECO:0000313" key="4">
    <source>
        <dbReference type="EMBL" id="KAK4570669.1"/>
    </source>
</evidence>
<dbReference type="InterPro" id="IPR036885">
    <property type="entry name" value="SWIB_MDM2_dom_sf"/>
</dbReference>
<comment type="caution">
    <text evidence="4">The sequence shown here is derived from an EMBL/GenBank/DDBJ whole genome shotgun (WGS) entry which is preliminary data.</text>
</comment>
<keyword evidence="1" id="KW-0963">Cytoplasm</keyword>
<dbReference type="Gene3D" id="3.30.780.10">
    <property type="entry name" value="SUI1-like domain"/>
    <property type="match status" value="1"/>
</dbReference>
<dbReference type="Pfam" id="PF26291">
    <property type="entry name" value="SWIB_eIF2D"/>
    <property type="match status" value="1"/>
</dbReference>
<dbReference type="SUPFAM" id="SSF88697">
    <property type="entry name" value="PUA domain-like"/>
    <property type="match status" value="1"/>
</dbReference>
<dbReference type="InterPro" id="IPR036877">
    <property type="entry name" value="SUI1_dom_sf"/>
</dbReference>
<dbReference type="InterPro" id="IPR048247">
    <property type="entry name" value="eIF2D_N"/>
</dbReference>